<name>K6W349_9ACTN</name>
<keyword evidence="1" id="KW-0645">Protease</keyword>
<keyword evidence="2" id="KW-0479">Metal-binding</keyword>
<sequence>MTDDVLRERVHGLMPQAQSELAEMVSFQSVHNPEVSPPEECDKMVDWLLEAFTSLGFDEVAANETSDGSKAVTGHLDGPDDAPTVLLYFHHDVQPPLGEDEWDSPVWSLTERNG</sequence>
<feature type="non-terminal residue" evidence="4">
    <location>
        <position position="114"/>
    </location>
</feature>
<keyword evidence="5" id="KW-1185">Reference proteome</keyword>
<dbReference type="GO" id="GO:0046872">
    <property type="term" value="F:metal ion binding"/>
    <property type="evidence" value="ECO:0007669"/>
    <property type="project" value="UniProtKB-KW"/>
</dbReference>
<dbReference type="Proteomes" id="UP000008363">
    <property type="component" value="Unassembled WGS sequence"/>
</dbReference>
<protein>
    <submittedName>
        <fullName evidence="4">Peptidase M20 family protein</fullName>
    </submittedName>
</protein>
<comment type="caution">
    <text evidence="4">The sequence shown here is derived from an EMBL/GenBank/DDBJ whole genome shotgun (WGS) entry which is preliminary data.</text>
</comment>
<dbReference type="GO" id="GO:0008233">
    <property type="term" value="F:peptidase activity"/>
    <property type="evidence" value="ECO:0007669"/>
    <property type="project" value="UniProtKB-KW"/>
</dbReference>
<evidence type="ECO:0000313" key="5">
    <source>
        <dbReference type="Proteomes" id="UP000008363"/>
    </source>
</evidence>
<dbReference type="PANTHER" id="PTHR43270:SF12">
    <property type="entry name" value="SUCCINYL-DIAMINOPIMELATE DESUCCINYLASE"/>
    <property type="match status" value="1"/>
</dbReference>
<keyword evidence="3" id="KW-0378">Hydrolase</keyword>
<dbReference type="Gene3D" id="3.40.630.10">
    <property type="entry name" value="Zn peptidases"/>
    <property type="match status" value="1"/>
</dbReference>
<dbReference type="AlphaFoldDB" id="K6W349"/>
<gene>
    <name evidence="4" type="ORF">GORHZ_233_00010</name>
</gene>
<evidence type="ECO:0000313" key="4">
    <source>
        <dbReference type="EMBL" id="GAB93590.1"/>
    </source>
</evidence>
<organism evidence="4 5">
    <name type="scientific">Gordonia rhizosphera NBRC 16068</name>
    <dbReference type="NCBI Taxonomy" id="1108045"/>
    <lineage>
        <taxon>Bacteria</taxon>
        <taxon>Bacillati</taxon>
        <taxon>Actinomycetota</taxon>
        <taxon>Actinomycetes</taxon>
        <taxon>Mycobacteriales</taxon>
        <taxon>Gordoniaceae</taxon>
        <taxon>Gordonia</taxon>
    </lineage>
</organism>
<dbReference type="GO" id="GO:0006508">
    <property type="term" value="P:proteolysis"/>
    <property type="evidence" value="ECO:0007669"/>
    <property type="project" value="UniProtKB-KW"/>
</dbReference>
<evidence type="ECO:0000256" key="3">
    <source>
        <dbReference type="ARBA" id="ARBA00022801"/>
    </source>
</evidence>
<dbReference type="EMBL" id="BAHC01000233">
    <property type="protein sequence ID" value="GAB93590.1"/>
    <property type="molecule type" value="Genomic_DNA"/>
</dbReference>
<dbReference type="PANTHER" id="PTHR43270">
    <property type="entry name" value="BETA-ALA-HIS DIPEPTIDASE"/>
    <property type="match status" value="1"/>
</dbReference>
<accession>K6W349</accession>
<proteinExistence type="predicted"/>
<reference evidence="4 5" key="1">
    <citation type="submission" date="2012-08" db="EMBL/GenBank/DDBJ databases">
        <title>Whole genome shotgun sequence of Gordonia rhizosphera NBRC 16068.</title>
        <authorList>
            <person name="Takarada H."/>
            <person name="Isaki S."/>
            <person name="Hosoyama A."/>
            <person name="Tsuchikane K."/>
            <person name="Katsumata H."/>
            <person name="Baba S."/>
            <person name="Ohji S."/>
            <person name="Yamazaki S."/>
            <person name="Fujita N."/>
        </authorList>
    </citation>
    <scope>NUCLEOTIDE SEQUENCE [LARGE SCALE GENOMIC DNA]</scope>
    <source>
        <strain evidence="4 5">NBRC 16068</strain>
    </source>
</reference>
<evidence type="ECO:0000256" key="2">
    <source>
        <dbReference type="ARBA" id="ARBA00022723"/>
    </source>
</evidence>
<dbReference type="SUPFAM" id="SSF53187">
    <property type="entry name" value="Zn-dependent exopeptidases"/>
    <property type="match status" value="1"/>
</dbReference>
<evidence type="ECO:0000256" key="1">
    <source>
        <dbReference type="ARBA" id="ARBA00022670"/>
    </source>
</evidence>
<dbReference type="InterPro" id="IPR051458">
    <property type="entry name" value="Cyt/Met_Dipeptidase"/>
</dbReference>
<dbReference type="eggNOG" id="COG0624">
    <property type="taxonomic scope" value="Bacteria"/>
</dbReference>
<dbReference type="STRING" id="1108045.GORHZ_233_00010"/>